<comment type="catalytic activity">
    <reaction evidence="3">
        <text>a 5'-end (N(2),N(7)-dimethyl 5'-triphosphoguanosine)-ribonucleoside in snoRNA + S-adenosyl-L-methionine = a 5'-end (N(2),N(2),N(7)-trimethyl 5'-triphosphoguanosine)-ribonucleoside in snoRNA + S-adenosyl-L-homocysteine + H(+)</text>
        <dbReference type="Rhea" id="RHEA:78507"/>
        <dbReference type="Rhea" id="RHEA-COMP:19088"/>
        <dbReference type="Rhea" id="RHEA-COMP:19090"/>
        <dbReference type="ChEBI" id="CHEBI:15378"/>
        <dbReference type="ChEBI" id="CHEBI:57856"/>
        <dbReference type="ChEBI" id="CHEBI:59789"/>
        <dbReference type="ChEBI" id="CHEBI:167623"/>
        <dbReference type="ChEBI" id="CHEBI:172880"/>
    </reaction>
    <physiologicalReaction direction="left-to-right" evidence="3">
        <dbReference type="Rhea" id="RHEA:78508"/>
    </physiologicalReaction>
</comment>
<evidence type="ECO:0000256" key="6">
    <source>
        <dbReference type="ARBA" id="ARBA00049075"/>
    </source>
</evidence>
<evidence type="ECO:0000256" key="1">
    <source>
        <dbReference type="ARBA" id="ARBA00018517"/>
    </source>
</evidence>
<proteinExistence type="inferred from homology"/>
<dbReference type="SUPFAM" id="SSF51045">
    <property type="entry name" value="WW domain"/>
    <property type="match status" value="1"/>
</dbReference>
<dbReference type="InterPro" id="IPR001202">
    <property type="entry name" value="WW_dom"/>
</dbReference>
<dbReference type="FunFam" id="3.40.50.150:FF:000305">
    <property type="entry name" value="S-adenosyl-L-methionine-dependent methyltransferase superfamily protein"/>
    <property type="match status" value="1"/>
</dbReference>
<dbReference type="SMART" id="SM00456">
    <property type="entry name" value="WW"/>
    <property type="match status" value="1"/>
</dbReference>
<dbReference type="PROSITE" id="PS50020">
    <property type="entry name" value="WW_DOMAIN_2"/>
    <property type="match status" value="1"/>
</dbReference>
<evidence type="ECO:0000256" key="7">
    <source>
        <dbReference type="ARBA" id="ARBA00049790"/>
    </source>
</evidence>
<dbReference type="Pfam" id="PF00397">
    <property type="entry name" value="WW"/>
    <property type="match status" value="1"/>
</dbReference>
<dbReference type="PANTHER" id="PTHR14741:SF32">
    <property type="entry name" value="TRIMETHYLGUANOSINE SYNTHASE"/>
    <property type="match status" value="1"/>
</dbReference>
<evidence type="ECO:0000256" key="5">
    <source>
        <dbReference type="ARBA" id="ARBA00048763"/>
    </source>
</evidence>
<organism evidence="9">
    <name type="scientific">Sesamum calycinum</name>
    <dbReference type="NCBI Taxonomy" id="2727403"/>
    <lineage>
        <taxon>Eukaryota</taxon>
        <taxon>Viridiplantae</taxon>
        <taxon>Streptophyta</taxon>
        <taxon>Embryophyta</taxon>
        <taxon>Tracheophyta</taxon>
        <taxon>Spermatophyta</taxon>
        <taxon>Magnoliopsida</taxon>
        <taxon>eudicotyledons</taxon>
        <taxon>Gunneridae</taxon>
        <taxon>Pentapetalae</taxon>
        <taxon>asterids</taxon>
        <taxon>lamiids</taxon>
        <taxon>Lamiales</taxon>
        <taxon>Pedaliaceae</taxon>
        <taxon>Sesamum</taxon>
    </lineage>
</organism>
<dbReference type="PROSITE" id="PS01159">
    <property type="entry name" value="WW_DOMAIN_1"/>
    <property type="match status" value="1"/>
</dbReference>
<comment type="catalytic activity">
    <reaction evidence="5">
        <text>a 5'-end (N(2),N(7)-dimethyl 5'-triphosphoguanosine)-ribonucleoside in snRNA + S-adenosyl-L-methionine = a 5'-end (N(2),N(2),N(7)-trimethyl 5'-triphosphoguanosine)-ribonucleoside in snRNA + S-adenosyl-L-homocysteine + H(+)</text>
        <dbReference type="Rhea" id="RHEA:78479"/>
        <dbReference type="Rhea" id="RHEA-COMP:19087"/>
        <dbReference type="Rhea" id="RHEA-COMP:19089"/>
        <dbReference type="ChEBI" id="CHEBI:15378"/>
        <dbReference type="ChEBI" id="CHEBI:57856"/>
        <dbReference type="ChEBI" id="CHEBI:59789"/>
        <dbReference type="ChEBI" id="CHEBI:167623"/>
        <dbReference type="ChEBI" id="CHEBI:172880"/>
    </reaction>
    <physiologicalReaction direction="left-to-right" evidence="5">
        <dbReference type="Rhea" id="RHEA:78480"/>
    </physiologicalReaction>
</comment>
<accession>A0AAW2PAM3</accession>
<reference evidence="9" key="1">
    <citation type="submission" date="2020-06" db="EMBL/GenBank/DDBJ databases">
        <authorList>
            <person name="Li T."/>
            <person name="Hu X."/>
            <person name="Zhang T."/>
            <person name="Song X."/>
            <person name="Zhang H."/>
            <person name="Dai N."/>
            <person name="Sheng W."/>
            <person name="Hou X."/>
            <person name="Wei L."/>
        </authorList>
    </citation>
    <scope>NUCLEOTIDE SEQUENCE</scope>
    <source>
        <strain evidence="9">KEN8</strain>
        <tissue evidence="9">Leaf</tissue>
    </source>
</reference>
<comment type="similarity">
    <text evidence="2">Belongs to the methyltransferase superfamily. Trimethylguanosine synthase family.</text>
</comment>
<dbReference type="InterPro" id="IPR036020">
    <property type="entry name" value="WW_dom_sf"/>
</dbReference>
<evidence type="ECO:0000256" key="3">
    <source>
        <dbReference type="ARBA" id="ARBA00047418"/>
    </source>
</evidence>
<dbReference type="AlphaFoldDB" id="A0AAW2PAM3"/>
<comment type="catalytic activity">
    <reaction evidence="6">
        <text>a 5'-end (N(7)-methyl 5'-triphosphoguanosine)-ribonucleoside in snRNA + S-adenosyl-L-methionine = a 5'-end (N(2),N(7)-dimethyl 5'-triphosphoguanosine)-ribonucleoside in snRNA + S-adenosyl-L-homocysteine + H(+)</text>
        <dbReference type="Rhea" id="RHEA:78471"/>
        <dbReference type="Rhea" id="RHEA-COMP:19085"/>
        <dbReference type="Rhea" id="RHEA-COMP:19087"/>
        <dbReference type="ChEBI" id="CHEBI:15378"/>
        <dbReference type="ChEBI" id="CHEBI:57856"/>
        <dbReference type="ChEBI" id="CHEBI:59789"/>
        <dbReference type="ChEBI" id="CHEBI:156461"/>
        <dbReference type="ChEBI" id="CHEBI:172880"/>
    </reaction>
    <physiologicalReaction direction="left-to-right" evidence="6">
        <dbReference type="Rhea" id="RHEA:78472"/>
    </physiologicalReaction>
</comment>
<feature type="domain" description="WW" evidence="8">
    <location>
        <begin position="44"/>
        <end position="78"/>
    </location>
</feature>
<dbReference type="GO" id="GO:0071164">
    <property type="term" value="F:RNA cap trimethylguanosine synthase activity"/>
    <property type="evidence" value="ECO:0007669"/>
    <property type="project" value="TreeGrafter"/>
</dbReference>
<protein>
    <recommendedName>
        <fullName evidence="1">Trimethylguanosine synthase</fullName>
    </recommendedName>
    <alternativeName>
        <fullName evidence="7">Cap-specific guanine-N(2) methyltransferase</fullName>
    </alternativeName>
</protein>
<dbReference type="Pfam" id="PF09445">
    <property type="entry name" value="Methyltransf_15"/>
    <property type="match status" value="1"/>
</dbReference>
<evidence type="ECO:0000256" key="4">
    <source>
        <dbReference type="ARBA" id="ARBA00048740"/>
    </source>
</evidence>
<dbReference type="SUPFAM" id="SSF53335">
    <property type="entry name" value="S-adenosyl-L-methionine-dependent methyltransferases"/>
    <property type="match status" value="1"/>
</dbReference>
<evidence type="ECO:0000259" key="8">
    <source>
        <dbReference type="PROSITE" id="PS50020"/>
    </source>
</evidence>
<dbReference type="GO" id="GO:0005634">
    <property type="term" value="C:nucleus"/>
    <property type="evidence" value="ECO:0007669"/>
    <property type="project" value="TreeGrafter"/>
</dbReference>
<gene>
    <name evidence="9" type="ORF">Scaly_1590000</name>
</gene>
<dbReference type="CDD" id="cd00201">
    <property type="entry name" value="WW"/>
    <property type="match status" value="1"/>
</dbReference>
<dbReference type="EMBL" id="JACGWM010000009">
    <property type="protein sequence ID" value="KAL0352013.1"/>
    <property type="molecule type" value="Genomic_DNA"/>
</dbReference>
<dbReference type="CDD" id="cd02440">
    <property type="entry name" value="AdoMet_MTases"/>
    <property type="match status" value="1"/>
</dbReference>
<evidence type="ECO:0000256" key="2">
    <source>
        <dbReference type="ARBA" id="ARBA00025783"/>
    </source>
</evidence>
<evidence type="ECO:0000313" key="9">
    <source>
        <dbReference type="EMBL" id="KAL0352013.1"/>
    </source>
</evidence>
<reference evidence="9" key="2">
    <citation type="journal article" date="2024" name="Plant">
        <title>Genomic evolution and insights into agronomic trait innovations of Sesamum species.</title>
        <authorList>
            <person name="Miao H."/>
            <person name="Wang L."/>
            <person name="Qu L."/>
            <person name="Liu H."/>
            <person name="Sun Y."/>
            <person name="Le M."/>
            <person name="Wang Q."/>
            <person name="Wei S."/>
            <person name="Zheng Y."/>
            <person name="Lin W."/>
            <person name="Duan Y."/>
            <person name="Cao H."/>
            <person name="Xiong S."/>
            <person name="Wang X."/>
            <person name="Wei L."/>
            <person name="Li C."/>
            <person name="Ma Q."/>
            <person name="Ju M."/>
            <person name="Zhao R."/>
            <person name="Li G."/>
            <person name="Mu C."/>
            <person name="Tian Q."/>
            <person name="Mei H."/>
            <person name="Zhang T."/>
            <person name="Gao T."/>
            <person name="Zhang H."/>
        </authorList>
    </citation>
    <scope>NUCLEOTIDE SEQUENCE</scope>
    <source>
        <strain evidence="9">KEN8</strain>
    </source>
</reference>
<dbReference type="InterPro" id="IPR029063">
    <property type="entry name" value="SAM-dependent_MTases_sf"/>
</dbReference>
<name>A0AAW2PAM3_9LAMI</name>
<dbReference type="PANTHER" id="PTHR14741">
    <property type="entry name" value="S-ADENOSYLMETHIONINE-DEPENDENT METHYLTRANSFERASE RELATED"/>
    <property type="match status" value="1"/>
</dbReference>
<dbReference type="InterPro" id="IPR019012">
    <property type="entry name" value="RNA_cap_Gua-N2-MeTrfase"/>
</dbReference>
<dbReference type="Gene3D" id="3.40.50.150">
    <property type="entry name" value="Vaccinia Virus protein VP39"/>
    <property type="match status" value="1"/>
</dbReference>
<sequence length="424" mass="47751">MPVDHEAEGQSNSMSLQVIQDSDIAAYARLSELANFNVIDNHQTGENGEWIAYWDDFHMRTYFYNVKTEESTWDPPSGMEHFAYGDIVDPPSGVEHLAYGDITDEPINIVDEPINTVDELAELDLENDNQSLSQHLDEVAGNWLSADNVISTNTAKRKKKLRRTKINRKLSIFGEDPGSLNRISISFCLFYMLSAKLEGVQGVPPSISKYWCQRYLLFSRFDDGIMMDEEGWFSVTPEPIAKHHAARCGNGAIVDFFTGAGGNAIQFGQRSKHVIAIDIDPKKIDYARHNAAIYGVEDNIDFIKGDSFSLAPALKANTVFMSPPWGGPNYSKVKRFDIITMLKPHDGQFLFDAGRRIAPKIVMFLPRNVDINQLAELSLSATPPWSLEVERNFLNGKLKAITAYFLDPSMTWLPEFSMDDVRVH</sequence>
<dbReference type="Gene3D" id="2.20.70.10">
    <property type="match status" value="1"/>
</dbReference>
<comment type="catalytic activity">
    <reaction evidence="4">
        <text>a 5'-end (N(7)-methyl 5'-triphosphoguanosine)-ribonucleoside in snoRNA + S-adenosyl-L-methionine = a 5'-end (N(2),N(7)-dimethyl 5'-triphosphoguanosine)-ribonucleoside in snoRNA + S-adenosyl-L-homocysteine + H(+)</text>
        <dbReference type="Rhea" id="RHEA:78475"/>
        <dbReference type="Rhea" id="RHEA-COMP:19086"/>
        <dbReference type="Rhea" id="RHEA-COMP:19088"/>
        <dbReference type="ChEBI" id="CHEBI:15378"/>
        <dbReference type="ChEBI" id="CHEBI:57856"/>
        <dbReference type="ChEBI" id="CHEBI:59789"/>
        <dbReference type="ChEBI" id="CHEBI:156461"/>
        <dbReference type="ChEBI" id="CHEBI:172880"/>
    </reaction>
    <physiologicalReaction direction="left-to-right" evidence="4">
        <dbReference type="Rhea" id="RHEA:78476"/>
    </physiologicalReaction>
</comment>
<comment type="caution">
    <text evidence="9">The sequence shown here is derived from an EMBL/GenBank/DDBJ whole genome shotgun (WGS) entry which is preliminary data.</text>
</comment>